<name>E6PI25_9ZZZZ</name>
<evidence type="ECO:0000313" key="1">
    <source>
        <dbReference type="EMBL" id="CBH76115.1"/>
    </source>
</evidence>
<organism evidence="1">
    <name type="scientific">mine drainage metagenome</name>
    <dbReference type="NCBI Taxonomy" id="410659"/>
    <lineage>
        <taxon>unclassified sequences</taxon>
        <taxon>metagenomes</taxon>
        <taxon>ecological metagenomes</taxon>
    </lineage>
</organism>
<dbReference type="EMBL" id="CABL01000019">
    <property type="protein sequence ID" value="CBH76115.1"/>
    <property type="molecule type" value="Genomic_DNA"/>
</dbReference>
<gene>
    <name evidence="1" type="ORF">CARN1_0595</name>
</gene>
<reference evidence="1" key="1">
    <citation type="submission" date="2009-10" db="EMBL/GenBank/DDBJ databases">
        <title>Diversity of trophic interactions inside an arsenic-rich microbial ecosystem.</title>
        <authorList>
            <person name="Bertin P.N."/>
            <person name="Heinrich-Salmeron A."/>
            <person name="Pelletier E."/>
            <person name="Goulhen-Chollet F."/>
            <person name="Arsene-Ploetze F."/>
            <person name="Gallien S."/>
            <person name="Calteau A."/>
            <person name="Vallenet D."/>
            <person name="Casiot C."/>
            <person name="Chane-Woon-Ming B."/>
            <person name="Giloteaux L."/>
            <person name="Barakat M."/>
            <person name="Bonnefoy V."/>
            <person name="Bruneel O."/>
            <person name="Chandler M."/>
            <person name="Cleiss J."/>
            <person name="Duran R."/>
            <person name="Elbaz-Poulichet F."/>
            <person name="Fonknechten N."/>
            <person name="Lauga B."/>
            <person name="Mornico D."/>
            <person name="Ortet P."/>
            <person name="Schaeffer C."/>
            <person name="Siguier P."/>
            <person name="Alexander Thil Smith A."/>
            <person name="Van Dorsselaer A."/>
            <person name="Weissenbach J."/>
            <person name="Medigue C."/>
            <person name="Le Paslier D."/>
        </authorList>
    </citation>
    <scope>NUCLEOTIDE SEQUENCE</scope>
</reference>
<comment type="caution">
    <text evidence="1">The sequence shown here is derived from an EMBL/GenBank/DDBJ whole genome shotgun (WGS) entry which is preliminary data.</text>
</comment>
<dbReference type="AlphaFoldDB" id="E6PI25"/>
<dbReference type="SUPFAM" id="SSF49478">
    <property type="entry name" value="Cna protein B-type domain"/>
    <property type="match status" value="1"/>
</dbReference>
<dbReference type="Gene3D" id="2.60.40.10">
    <property type="entry name" value="Immunoglobulins"/>
    <property type="match status" value="1"/>
</dbReference>
<proteinExistence type="predicted"/>
<protein>
    <submittedName>
        <fullName evidence="1">Uncharacterized protein</fullName>
    </submittedName>
</protein>
<sequence length="138" mass="13913">MPRPFIIAGALLALALSVVACNSNNGLTTFTTPTAAPTVSPTANPSITTAFVKVTASATPVPNVAVSLCTSNGCAAPANVLQTQTTNASGEVEFTAMTPGTVYCFFTQSTATGSITTYQNCTSNWQGTSAANPLTLGT</sequence>
<dbReference type="PROSITE" id="PS51257">
    <property type="entry name" value="PROKAR_LIPOPROTEIN"/>
    <property type="match status" value="1"/>
</dbReference>
<accession>E6PI25</accession>
<dbReference type="InterPro" id="IPR013783">
    <property type="entry name" value="Ig-like_fold"/>
</dbReference>